<proteinExistence type="predicted"/>
<reference evidence="2 3" key="1">
    <citation type="journal article" date="2023" name="Int. J. Syst. Evol. Microbiol.">
        <title>Methylocystis iwaonis sp. nov., a type II methane-oxidizing bacterium from surface soil of a rice paddy field in Japan, and emended description of the genus Methylocystis (ex Whittenbury et al. 1970) Bowman et al. 1993.</title>
        <authorList>
            <person name="Kaise H."/>
            <person name="Sawadogo J.B."/>
            <person name="Alam M.S."/>
            <person name="Ueno C."/>
            <person name="Dianou D."/>
            <person name="Shinjo R."/>
            <person name="Asakawa S."/>
        </authorList>
    </citation>
    <scope>NUCLEOTIDE SEQUENCE [LARGE SCALE GENOMIC DNA]</scope>
    <source>
        <strain evidence="2 3">SS37A-Re</strain>
    </source>
</reference>
<dbReference type="InterPro" id="IPR014710">
    <property type="entry name" value="RmlC-like_jellyroll"/>
</dbReference>
<dbReference type="Gene3D" id="2.60.120.10">
    <property type="entry name" value="Jelly Rolls"/>
    <property type="match status" value="1"/>
</dbReference>
<dbReference type="InterPro" id="IPR011051">
    <property type="entry name" value="RmlC_Cupin_sf"/>
</dbReference>
<evidence type="ECO:0000313" key="2">
    <source>
        <dbReference type="EMBL" id="BDV35632.1"/>
    </source>
</evidence>
<organism evidence="2 3">
    <name type="scientific">Methylocystis iwaonis</name>
    <dbReference type="NCBI Taxonomy" id="2885079"/>
    <lineage>
        <taxon>Bacteria</taxon>
        <taxon>Pseudomonadati</taxon>
        <taxon>Pseudomonadota</taxon>
        <taxon>Alphaproteobacteria</taxon>
        <taxon>Hyphomicrobiales</taxon>
        <taxon>Methylocystaceae</taxon>
        <taxon>Methylocystis</taxon>
    </lineage>
</organism>
<dbReference type="Pfam" id="PF00190">
    <property type="entry name" value="Cupin_1"/>
    <property type="match status" value="1"/>
</dbReference>
<sequence length="166" mass="17388">MGKLLNASLGAGLVLGLAGALQVALPSRADTENGFIRLLPEQAPFKSPLGAGPSQAIIYGDPSKPGLYVVRNRFPPGAHSNPHFHSQDRHATVIKGVWYTGVGEKIDFNAAAPLKEGSYMLHPANGVHWDGAGAEEVVVQIIGVGPVTTTQVGAPDPQSSNWPKPK</sequence>
<accession>A0ABN6VKM8</accession>
<dbReference type="CDD" id="cd06989">
    <property type="entry name" value="cupin_DRT102"/>
    <property type="match status" value="1"/>
</dbReference>
<dbReference type="SUPFAM" id="SSF51182">
    <property type="entry name" value="RmlC-like cupins"/>
    <property type="match status" value="1"/>
</dbReference>
<dbReference type="RefSeq" id="WP_281929124.1">
    <property type="nucleotide sequence ID" value="NZ_AP027142.1"/>
</dbReference>
<protein>
    <recommendedName>
        <fullName evidence="1">Cupin type-1 domain-containing protein</fullName>
    </recommendedName>
</protein>
<keyword evidence="3" id="KW-1185">Reference proteome</keyword>
<dbReference type="Proteomes" id="UP001317629">
    <property type="component" value="Chromosome"/>
</dbReference>
<evidence type="ECO:0000313" key="3">
    <source>
        <dbReference type="Proteomes" id="UP001317629"/>
    </source>
</evidence>
<evidence type="ECO:0000259" key="1">
    <source>
        <dbReference type="Pfam" id="PF00190"/>
    </source>
</evidence>
<dbReference type="EMBL" id="AP027142">
    <property type="protein sequence ID" value="BDV35632.1"/>
    <property type="molecule type" value="Genomic_DNA"/>
</dbReference>
<name>A0ABN6VKM8_9HYPH</name>
<gene>
    <name evidence="2" type="ORF">SS37A_31610</name>
</gene>
<feature type="domain" description="Cupin type-1" evidence="1">
    <location>
        <begin position="66"/>
        <end position="146"/>
    </location>
</feature>
<dbReference type="InterPro" id="IPR006045">
    <property type="entry name" value="Cupin_1"/>
</dbReference>